<dbReference type="AlphaFoldDB" id="W2RTT0"/>
<dbReference type="PANTHER" id="PTHR14119">
    <property type="entry name" value="HYDROLASE"/>
    <property type="match status" value="1"/>
</dbReference>
<dbReference type="RefSeq" id="XP_008718632.1">
    <property type="nucleotide sequence ID" value="XM_008720410.1"/>
</dbReference>
<evidence type="ECO:0000313" key="3">
    <source>
        <dbReference type="EMBL" id="ETN39847.1"/>
    </source>
</evidence>
<dbReference type="SUPFAM" id="SSF52499">
    <property type="entry name" value="Isochorismatase-like hydrolases"/>
    <property type="match status" value="1"/>
</dbReference>
<dbReference type="InterPro" id="IPR036380">
    <property type="entry name" value="Isochorismatase-like_sf"/>
</dbReference>
<dbReference type="HOGENOM" id="CLU_066901_0_0_1"/>
<reference evidence="3 4" key="1">
    <citation type="submission" date="2013-03" db="EMBL/GenBank/DDBJ databases">
        <title>The Genome Sequence of Phialophora europaea CBS 101466.</title>
        <authorList>
            <consortium name="The Broad Institute Genomics Platform"/>
            <person name="Cuomo C."/>
            <person name="de Hoog S."/>
            <person name="Gorbushina A."/>
            <person name="Walker B."/>
            <person name="Young S.K."/>
            <person name="Zeng Q."/>
            <person name="Gargeya S."/>
            <person name="Fitzgerald M."/>
            <person name="Haas B."/>
            <person name="Abouelleil A."/>
            <person name="Allen A.W."/>
            <person name="Alvarado L."/>
            <person name="Arachchi H.M."/>
            <person name="Berlin A.M."/>
            <person name="Chapman S.B."/>
            <person name="Gainer-Dewar J."/>
            <person name="Goldberg J."/>
            <person name="Griggs A."/>
            <person name="Gujja S."/>
            <person name="Hansen M."/>
            <person name="Howarth C."/>
            <person name="Imamovic A."/>
            <person name="Ireland A."/>
            <person name="Larimer J."/>
            <person name="McCowan C."/>
            <person name="Murphy C."/>
            <person name="Pearson M."/>
            <person name="Poon T.W."/>
            <person name="Priest M."/>
            <person name="Roberts A."/>
            <person name="Saif S."/>
            <person name="Shea T."/>
            <person name="Sisk P."/>
            <person name="Sykes S."/>
            <person name="Wortman J."/>
            <person name="Nusbaum C."/>
            <person name="Birren B."/>
        </authorList>
    </citation>
    <scope>NUCLEOTIDE SEQUENCE [LARGE SCALE GENOMIC DNA]</scope>
    <source>
        <strain evidence="3 4">CBS 101466</strain>
    </source>
</reference>
<sequence length="186" mass="19627">MVKAAKILNIPIYITTQNAARLGDTVSELTTLLPSPDATPTDPKSMSDTTPPTLLHDKTAFSMMTPTLLSAVAAQAATATTTPQPLEIILVGIETHICVTQTALDLLSAGHHVYVLADGVSSCNAGERWVALERLRSRGATITTSESVLFELLGDAKSEAFKAVSALVTKEFKEKTKGAVGAFCAR</sequence>
<protein>
    <recommendedName>
        <fullName evidence="2">Isochorismatase-like domain-containing protein</fullName>
    </recommendedName>
</protein>
<dbReference type="OrthoDB" id="269496at2759"/>
<feature type="domain" description="Isochorismatase-like" evidence="2">
    <location>
        <begin position="2"/>
        <end position="146"/>
    </location>
</feature>
<dbReference type="Pfam" id="PF00857">
    <property type="entry name" value="Isochorismatase"/>
    <property type="match status" value="1"/>
</dbReference>
<dbReference type="Gene3D" id="3.40.50.850">
    <property type="entry name" value="Isochorismatase-like"/>
    <property type="match status" value="1"/>
</dbReference>
<dbReference type="EMBL" id="KB822721">
    <property type="protein sequence ID" value="ETN39847.1"/>
    <property type="molecule type" value="Genomic_DNA"/>
</dbReference>
<dbReference type="InParanoid" id="W2RTT0"/>
<dbReference type="eggNOG" id="KOG4044">
    <property type="taxonomic scope" value="Eukaryota"/>
</dbReference>
<dbReference type="PANTHER" id="PTHR14119:SF3">
    <property type="entry name" value="ISOCHORISMATASE DOMAIN-CONTAINING PROTEIN 2"/>
    <property type="match status" value="1"/>
</dbReference>
<evidence type="ECO:0000256" key="1">
    <source>
        <dbReference type="ARBA" id="ARBA00006336"/>
    </source>
</evidence>
<dbReference type="STRING" id="1220924.W2RTT0"/>
<accession>W2RTT0</accession>
<gene>
    <name evidence="3" type="ORF">HMPREF1541_06073</name>
</gene>
<dbReference type="InterPro" id="IPR000868">
    <property type="entry name" value="Isochorismatase-like_dom"/>
</dbReference>
<proteinExistence type="inferred from homology"/>
<comment type="similarity">
    <text evidence="1">Belongs to the isochorismatase family.</text>
</comment>
<evidence type="ECO:0000259" key="2">
    <source>
        <dbReference type="Pfam" id="PF00857"/>
    </source>
</evidence>
<evidence type="ECO:0000313" key="4">
    <source>
        <dbReference type="Proteomes" id="UP000030752"/>
    </source>
</evidence>
<keyword evidence="4" id="KW-1185">Reference proteome</keyword>
<name>W2RTT0_CYPE1</name>
<dbReference type="VEuPathDB" id="FungiDB:HMPREF1541_06073"/>
<dbReference type="Proteomes" id="UP000030752">
    <property type="component" value="Unassembled WGS sequence"/>
</dbReference>
<dbReference type="GeneID" id="19973412"/>
<dbReference type="InterPro" id="IPR050993">
    <property type="entry name" value="Isochorismatase_domain"/>
</dbReference>
<organism evidence="3 4">
    <name type="scientific">Cyphellophora europaea (strain CBS 101466)</name>
    <name type="common">Phialophora europaea</name>
    <dbReference type="NCBI Taxonomy" id="1220924"/>
    <lineage>
        <taxon>Eukaryota</taxon>
        <taxon>Fungi</taxon>
        <taxon>Dikarya</taxon>
        <taxon>Ascomycota</taxon>
        <taxon>Pezizomycotina</taxon>
        <taxon>Eurotiomycetes</taxon>
        <taxon>Chaetothyriomycetidae</taxon>
        <taxon>Chaetothyriales</taxon>
        <taxon>Cyphellophoraceae</taxon>
        <taxon>Cyphellophora</taxon>
    </lineage>
</organism>